<dbReference type="Gene3D" id="3.30.750.24">
    <property type="entry name" value="STAS domain"/>
    <property type="match status" value="1"/>
</dbReference>
<dbReference type="PROSITE" id="PS50801">
    <property type="entry name" value="STAS"/>
    <property type="match status" value="1"/>
</dbReference>
<dbReference type="HOGENOM" id="CLU_115403_3_3_11"/>
<evidence type="ECO:0000313" key="4">
    <source>
        <dbReference type="EMBL" id="ACZ85061.1"/>
    </source>
</evidence>
<evidence type="ECO:0000256" key="2">
    <source>
        <dbReference type="RuleBase" id="RU003749"/>
    </source>
</evidence>
<gene>
    <name evidence="4" type="ordered locus">Sros_2076</name>
</gene>
<protein>
    <recommendedName>
        <fullName evidence="2">Anti-sigma factor antagonist</fullName>
    </recommendedName>
</protein>
<dbReference type="InterPro" id="IPR036513">
    <property type="entry name" value="STAS_dom_sf"/>
</dbReference>
<dbReference type="CDD" id="cd07043">
    <property type="entry name" value="STAS_anti-anti-sigma_factors"/>
    <property type="match status" value="1"/>
</dbReference>
<evidence type="ECO:0000259" key="3">
    <source>
        <dbReference type="PROSITE" id="PS50801"/>
    </source>
</evidence>
<reference evidence="4 5" key="1">
    <citation type="journal article" date="2010" name="Stand. Genomic Sci.">
        <title>Complete genome sequence of Streptosporangium roseum type strain (NI 9100).</title>
        <authorList>
            <person name="Nolan M."/>
            <person name="Sikorski J."/>
            <person name="Jando M."/>
            <person name="Lucas S."/>
            <person name="Lapidus A."/>
            <person name="Glavina Del Rio T."/>
            <person name="Chen F."/>
            <person name="Tice H."/>
            <person name="Pitluck S."/>
            <person name="Cheng J.F."/>
            <person name="Chertkov O."/>
            <person name="Sims D."/>
            <person name="Meincke L."/>
            <person name="Brettin T."/>
            <person name="Han C."/>
            <person name="Detter J.C."/>
            <person name="Bruce D."/>
            <person name="Goodwin L."/>
            <person name="Land M."/>
            <person name="Hauser L."/>
            <person name="Chang Y.J."/>
            <person name="Jeffries C.D."/>
            <person name="Ivanova N."/>
            <person name="Mavromatis K."/>
            <person name="Mikhailova N."/>
            <person name="Chen A."/>
            <person name="Palaniappan K."/>
            <person name="Chain P."/>
            <person name="Rohde M."/>
            <person name="Goker M."/>
            <person name="Bristow J."/>
            <person name="Eisen J.A."/>
            <person name="Markowitz V."/>
            <person name="Hugenholtz P."/>
            <person name="Kyrpides N.C."/>
            <person name="Klenk H.P."/>
        </authorList>
    </citation>
    <scope>NUCLEOTIDE SEQUENCE [LARGE SCALE GENOMIC DNA]</scope>
    <source>
        <strain evidence="5">ATCC 12428 / DSM 43021 / JCM 3005 / NI 9100</strain>
    </source>
</reference>
<dbReference type="PANTHER" id="PTHR33495:SF2">
    <property type="entry name" value="ANTI-SIGMA FACTOR ANTAGONIST TM_1081-RELATED"/>
    <property type="match status" value="1"/>
</dbReference>
<evidence type="ECO:0000313" key="5">
    <source>
        <dbReference type="Proteomes" id="UP000002029"/>
    </source>
</evidence>
<proteinExistence type="inferred from homology"/>
<dbReference type="GO" id="GO:0043856">
    <property type="term" value="F:anti-sigma factor antagonist activity"/>
    <property type="evidence" value="ECO:0007669"/>
    <property type="project" value="InterPro"/>
</dbReference>
<dbReference type="SUPFAM" id="SSF52091">
    <property type="entry name" value="SpoIIaa-like"/>
    <property type="match status" value="1"/>
</dbReference>
<name>D2AWA8_STRRD</name>
<dbReference type="InterPro" id="IPR002645">
    <property type="entry name" value="STAS_dom"/>
</dbReference>
<keyword evidence="5" id="KW-1185">Reference proteome</keyword>
<dbReference type="Proteomes" id="UP000002029">
    <property type="component" value="Chromosome"/>
</dbReference>
<feature type="domain" description="STAS" evidence="3">
    <location>
        <begin position="11"/>
        <end position="110"/>
    </location>
</feature>
<dbReference type="PANTHER" id="PTHR33495">
    <property type="entry name" value="ANTI-SIGMA FACTOR ANTAGONIST TM_1081-RELATED-RELATED"/>
    <property type="match status" value="1"/>
</dbReference>
<accession>D2AWA8</accession>
<dbReference type="AlphaFoldDB" id="D2AWA8"/>
<dbReference type="NCBIfam" id="TIGR00377">
    <property type="entry name" value="ant_ant_sig"/>
    <property type="match status" value="1"/>
</dbReference>
<dbReference type="KEGG" id="sro:Sros_2076"/>
<dbReference type="InterPro" id="IPR003658">
    <property type="entry name" value="Anti-sigma_ant"/>
</dbReference>
<comment type="similarity">
    <text evidence="1 2">Belongs to the anti-sigma-factor antagonist family.</text>
</comment>
<dbReference type="EMBL" id="CP001814">
    <property type="protein sequence ID" value="ACZ85061.1"/>
    <property type="molecule type" value="Genomic_DNA"/>
</dbReference>
<sequence length="113" mass="12270">MRVIHRGHCSVLEVGGHLDFITAPTLTDHIDTLWEPSAGPRLVLELSQLTFYDSTALGVLAHTLQRVQATPTSRLLLAGVPDGLRHLLERTGLLAHFGLRDSTEQAVADLLSA</sequence>
<dbReference type="eggNOG" id="COG1366">
    <property type="taxonomic scope" value="Bacteria"/>
</dbReference>
<dbReference type="STRING" id="479432.Sros_2076"/>
<organism evidence="4 5">
    <name type="scientific">Streptosporangium roseum (strain ATCC 12428 / DSM 43021 / JCM 3005 / KCTC 9067 / NCIMB 10171 / NRRL 2505 / NI 9100)</name>
    <dbReference type="NCBI Taxonomy" id="479432"/>
    <lineage>
        <taxon>Bacteria</taxon>
        <taxon>Bacillati</taxon>
        <taxon>Actinomycetota</taxon>
        <taxon>Actinomycetes</taxon>
        <taxon>Streptosporangiales</taxon>
        <taxon>Streptosporangiaceae</taxon>
        <taxon>Streptosporangium</taxon>
    </lineage>
</organism>
<evidence type="ECO:0000256" key="1">
    <source>
        <dbReference type="ARBA" id="ARBA00009013"/>
    </source>
</evidence>
<dbReference type="Pfam" id="PF01740">
    <property type="entry name" value="STAS"/>
    <property type="match status" value="1"/>
</dbReference>